<evidence type="ECO:0000313" key="1">
    <source>
        <dbReference type="EMBL" id="VDR40610.1"/>
    </source>
</evidence>
<dbReference type="InterPro" id="IPR019587">
    <property type="entry name" value="Polyketide_cyclase/dehydratase"/>
</dbReference>
<dbReference type="Proteomes" id="UP000271626">
    <property type="component" value="Chromosome"/>
</dbReference>
<dbReference type="Gene3D" id="3.30.530.20">
    <property type="match status" value="1"/>
</dbReference>
<dbReference type="AlphaFoldDB" id="A0A3P8MCI8"/>
<dbReference type="InterPro" id="IPR023393">
    <property type="entry name" value="START-like_dom_sf"/>
</dbReference>
<evidence type="ECO:0000313" key="2">
    <source>
        <dbReference type="Proteomes" id="UP000271626"/>
    </source>
</evidence>
<protein>
    <submittedName>
        <fullName evidence="1">Toxin Rv0910/MT0934</fullName>
    </submittedName>
</protein>
<dbReference type="RefSeq" id="WP_126197556.1">
    <property type="nucleotide sequence ID" value="NZ_CP085954.1"/>
</dbReference>
<name>A0A3P8MCI8_TSUPA</name>
<proteinExistence type="predicted"/>
<gene>
    <name evidence="1" type="ORF">NCTC10741_03773</name>
</gene>
<organism evidence="1 2">
    <name type="scientific">Tsukamurella paurometabola</name>
    <name type="common">Corynebacterium paurometabolum</name>
    <dbReference type="NCBI Taxonomy" id="2061"/>
    <lineage>
        <taxon>Bacteria</taxon>
        <taxon>Bacillati</taxon>
        <taxon>Actinomycetota</taxon>
        <taxon>Actinomycetes</taxon>
        <taxon>Mycobacteriales</taxon>
        <taxon>Tsukamurellaceae</taxon>
        <taxon>Tsukamurella</taxon>
    </lineage>
</organism>
<dbReference type="EMBL" id="LR131273">
    <property type="protein sequence ID" value="VDR40610.1"/>
    <property type="molecule type" value="Genomic_DNA"/>
</dbReference>
<dbReference type="SUPFAM" id="SSF55961">
    <property type="entry name" value="Bet v1-like"/>
    <property type="match status" value="1"/>
</dbReference>
<dbReference type="OrthoDB" id="3681637at2"/>
<accession>A0A3P8MCI8</accession>
<dbReference type="Pfam" id="PF10604">
    <property type="entry name" value="Polyketide_cyc2"/>
    <property type="match status" value="1"/>
</dbReference>
<sequence>MAKVESTIEVALPPEEAWAKASDLETLPQWVSLHDGWRSPLPADLAKGVKLSCVVKVKNFRNRVDWTITTYDPPRALVLDGRGVAGTKYTLTVSIAPSSAGSTIKLRADLGGPPLFGPIGATVARALKGDIASSLATYKRMYEH</sequence>
<reference evidence="1 2" key="1">
    <citation type="submission" date="2018-12" db="EMBL/GenBank/DDBJ databases">
        <authorList>
            <consortium name="Pathogen Informatics"/>
        </authorList>
    </citation>
    <scope>NUCLEOTIDE SEQUENCE [LARGE SCALE GENOMIC DNA]</scope>
    <source>
        <strain evidence="1 2">NCTC10741</strain>
    </source>
</reference>